<dbReference type="Pfam" id="PF01032">
    <property type="entry name" value="FecCD"/>
    <property type="match status" value="1"/>
</dbReference>
<dbReference type="PANTHER" id="PTHR30472">
    <property type="entry name" value="FERRIC ENTEROBACTIN TRANSPORT SYSTEM PERMEASE PROTEIN"/>
    <property type="match status" value="1"/>
</dbReference>
<keyword evidence="5 8" id="KW-0812">Transmembrane</keyword>
<sequence>MPSTQPSILAPRLQPPITGCDVAKRRSIRFAWVVVGLCVSLAALLLLSLQFGAVPLQLHQVHSGLTGGGNALHDALIWNLRLPRSLLAAVVGLHFAVSGLILQAVIRNPLADPGVIGISSGASLAAVVLLLLADLINTGLQDAARHVSMTWLPFAALSGGLATAGLVLGLAWDARLSPARLALNGVAVGALLHAIVMWVVVIWGGARTEIALIWLAGSLYGRDFNHLLVLLPWSVLGLAGTLMLLRPLSLLRFDDGIGQALGLSVRRWRLVAIAVAVMLAASAISVAGPIGFVGLVVPHLARLLVGGDMLRLLVTGAFSGAILTLAADTVARTAISPLELPVGALTTLIGIPVFLVILQHQARPRP</sequence>
<dbReference type="KEGG" id="otd:J1M35_10380"/>
<evidence type="ECO:0000256" key="6">
    <source>
        <dbReference type="ARBA" id="ARBA00022989"/>
    </source>
</evidence>
<keyword evidence="4" id="KW-1003">Cell membrane</keyword>
<dbReference type="InterPro" id="IPR037294">
    <property type="entry name" value="ABC_BtuC-like"/>
</dbReference>
<feature type="transmembrane region" description="Helical" evidence="8">
    <location>
        <begin position="309"/>
        <end position="326"/>
    </location>
</feature>
<feature type="transmembrane region" description="Helical" evidence="8">
    <location>
        <begin position="152"/>
        <end position="172"/>
    </location>
</feature>
<dbReference type="InterPro" id="IPR000522">
    <property type="entry name" value="ABC_transptr_permease_BtuC"/>
</dbReference>
<dbReference type="GO" id="GO:0022857">
    <property type="term" value="F:transmembrane transporter activity"/>
    <property type="evidence" value="ECO:0007669"/>
    <property type="project" value="InterPro"/>
</dbReference>
<feature type="transmembrane region" description="Helical" evidence="8">
    <location>
        <begin position="224"/>
        <end position="245"/>
    </location>
</feature>
<comment type="similarity">
    <text evidence="2">Belongs to the binding-protein-dependent transport system permease family. FecCD subfamily.</text>
</comment>
<evidence type="ECO:0000313" key="9">
    <source>
        <dbReference type="EMBL" id="QTD43588.1"/>
    </source>
</evidence>
<dbReference type="AlphaFoldDB" id="A0A975CHP9"/>
<evidence type="ECO:0000313" key="10">
    <source>
        <dbReference type="Proteomes" id="UP000663903"/>
    </source>
</evidence>
<evidence type="ECO:0000256" key="2">
    <source>
        <dbReference type="ARBA" id="ARBA00007935"/>
    </source>
</evidence>
<keyword evidence="6 8" id="KW-1133">Transmembrane helix</keyword>
<feature type="transmembrane region" description="Helical" evidence="8">
    <location>
        <begin position="338"/>
        <end position="358"/>
    </location>
</feature>
<accession>A0A975CHP9</accession>
<organism evidence="9 10">
    <name type="scientific">Ottowia testudinis</name>
    <dbReference type="NCBI Taxonomy" id="2816950"/>
    <lineage>
        <taxon>Bacteria</taxon>
        <taxon>Pseudomonadati</taxon>
        <taxon>Pseudomonadota</taxon>
        <taxon>Betaproteobacteria</taxon>
        <taxon>Burkholderiales</taxon>
        <taxon>Comamonadaceae</taxon>
        <taxon>Ottowia</taxon>
    </lineage>
</organism>
<dbReference type="SUPFAM" id="SSF81345">
    <property type="entry name" value="ABC transporter involved in vitamin B12 uptake, BtuC"/>
    <property type="match status" value="1"/>
</dbReference>
<keyword evidence="3" id="KW-0813">Transport</keyword>
<evidence type="ECO:0000256" key="7">
    <source>
        <dbReference type="ARBA" id="ARBA00023136"/>
    </source>
</evidence>
<name>A0A975CHP9_9BURK</name>
<evidence type="ECO:0000256" key="1">
    <source>
        <dbReference type="ARBA" id="ARBA00004651"/>
    </source>
</evidence>
<evidence type="ECO:0000256" key="3">
    <source>
        <dbReference type="ARBA" id="ARBA00022448"/>
    </source>
</evidence>
<feature type="transmembrane region" description="Helical" evidence="8">
    <location>
        <begin position="30"/>
        <end position="51"/>
    </location>
</feature>
<gene>
    <name evidence="9" type="ORF">J1M35_10380</name>
</gene>
<dbReference type="Proteomes" id="UP000663903">
    <property type="component" value="Chromosome"/>
</dbReference>
<comment type="subcellular location">
    <subcellularLocation>
        <location evidence="1">Cell membrane</location>
        <topology evidence="1">Multi-pass membrane protein</topology>
    </subcellularLocation>
</comment>
<protein>
    <submittedName>
        <fullName evidence="9">Iron ABC transporter permease</fullName>
    </submittedName>
</protein>
<keyword evidence="10" id="KW-1185">Reference proteome</keyword>
<feature type="transmembrane region" description="Helical" evidence="8">
    <location>
        <begin position="86"/>
        <end position="106"/>
    </location>
</feature>
<dbReference type="FunFam" id="1.10.3470.10:FF:000001">
    <property type="entry name" value="Vitamin B12 ABC transporter permease BtuC"/>
    <property type="match status" value="1"/>
</dbReference>
<evidence type="ECO:0000256" key="5">
    <source>
        <dbReference type="ARBA" id="ARBA00022692"/>
    </source>
</evidence>
<reference evidence="9" key="1">
    <citation type="submission" date="2021-03" db="EMBL/GenBank/DDBJ databases">
        <title>Ottowia sp. 27C isolated from the cloaca of a Giant Asian pond turtle (Heosemys grandis).</title>
        <authorList>
            <person name="Spergser J."/>
            <person name="Busse H.-J."/>
        </authorList>
    </citation>
    <scope>NUCLEOTIDE SEQUENCE</scope>
    <source>
        <strain evidence="9">27C</strain>
    </source>
</reference>
<dbReference type="CDD" id="cd06550">
    <property type="entry name" value="TM_ABC_iron-siderophores_like"/>
    <property type="match status" value="1"/>
</dbReference>
<feature type="transmembrane region" description="Helical" evidence="8">
    <location>
        <begin position="113"/>
        <end position="132"/>
    </location>
</feature>
<proteinExistence type="inferred from homology"/>
<evidence type="ECO:0000256" key="4">
    <source>
        <dbReference type="ARBA" id="ARBA00022475"/>
    </source>
</evidence>
<dbReference type="RefSeq" id="WP_208007005.1">
    <property type="nucleotide sequence ID" value="NZ_CP071796.1"/>
</dbReference>
<dbReference type="GO" id="GO:0033214">
    <property type="term" value="P:siderophore-iron import into cell"/>
    <property type="evidence" value="ECO:0007669"/>
    <property type="project" value="TreeGrafter"/>
</dbReference>
<keyword evidence="7 8" id="KW-0472">Membrane</keyword>
<feature type="transmembrane region" description="Helical" evidence="8">
    <location>
        <begin position="270"/>
        <end position="297"/>
    </location>
</feature>
<dbReference type="PANTHER" id="PTHR30472:SF24">
    <property type="entry name" value="FERRIC ENTEROBACTIN TRANSPORT SYSTEM PERMEASE PROTEIN FEPG"/>
    <property type="match status" value="1"/>
</dbReference>
<feature type="transmembrane region" description="Helical" evidence="8">
    <location>
        <begin position="181"/>
        <end position="204"/>
    </location>
</feature>
<dbReference type="EMBL" id="CP071796">
    <property type="protein sequence ID" value="QTD43588.1"/>
    <property type="molecule type" value="Genomic_DNA"/>
</dbReference>
<dbReference type="Gene3D" id="1.10.3470.10">
    <property type="entry name" value="ABC transporter involved in vitamin B12 uptake, BtuC"/>
    <property type="match status" value="1"/>
</dbReference>
<dbReference type="GO" id="GO:0005886">
    <property type="term" value="C:plasma membrane"/>
    <property type="evidence" value="ECO:0007669"/>
    <property type="project" value="UniProtKB-SubCell"/>
</dbReference>
<evidence type="ECO:0000256" key="8">
    <source>
        <dbReference type="SAM" id="Phobius"/>
    </source>
</evidence>